<name>A0AAV3R9I7_LITER</name>
<sequence length="105" mass="11849">MCHVKSRDPKGSLAPDEEDCSPDQGTSCNSIWQSPTLPSAVFSSWKSRRSNGQYTMSAGSCEEPRQEVITNQPLRPILENPNRSGRVVKWAIEYSEFDILMKMEI</sequence>
<evidence type="ECO:0000256" key="1">
    <source>
        <dbReference type="SAM" id="MobiDB-lite"/>
    </source>
</evidence>
<feature type="compositionally biased region" description="Basic and acidic residues" evidence="1">
    <location>
        <begin position="1"/>
        <end position="10"/>
    </location>
</feature>
<evidence type="ECO:0000313" key="2">
    <source>
        <dbReference type="EMBL" id="GAA0172530.1"/>
    </source>
</evidence>
<organism evidence="2 3">
    <name type="scientific">Lithospermum erythrorhizon</name>
    <name type="common">Purple gromwell</name>
    <name type="synonym">Lithospermum officinale var. erythrorhizon</name>
    <dbReference type="NCBI Taxonomy" id="34254"/>
    <lineage>
        <taxon>Eukaryota</taxon>
        <taxon>Viridiplantae</taxon>
        <taxon>Streptophyta</taxon>
        <taxon>Embryophyta</taxon>
        <taxon>Tracheophyta</taxon>
        <taxon>Spermatophyta</taxon>
        <taxon>Magnoliopsida</taxon>
        <taxon>eudicotyledons</taxon>
        <taxon>Gunneridae</taxon>
        <taxon>Pentapetalae</taxon>
        <taxon>asterids</taxon>
        <taxon>lamiids</taxon>
        <taxon>Boraginales</taxon>
        <taxon>Boraginaceae</taxon>
        <taxon>Boraginoideae</taxon>
        <taxon>Lithospermeae</taxon>
        <taxon>Lithospermum</taxon>
    </lineage>
</organism>
<dbReference type="EMBL" id="BAABME010008170">
    <property type="protein sequence ID" value="GAA0172530.1"/>
    <property type="molecule type" value="Genomic_DNA"/>
</dbReference>
<accession>A0AAV3R9I7</accession>
<protein>
    <submittedName>
        <fullName evidence="2">Uncharacterized protein</fullName>
    </submittedName>
</protein>
<feature type="region of interest" description="Disordered" evidence="1">
    <location>
        <begin position="1"/>
        <end position="32"/>
    </location>
</feature>
<dbReference type="AlphaFoldDB" id="A0AAV3R9I7"/>
<feature type="compositionally biased region" description="Polar residues" evidence="1">
    <location>
        <begin position="23"/>
        <end position="32"/>
    </location>
</feature>
<gene>
    <name evidence="2" type="ORF">LIER_26338</name>
</gene>
<dbReference type="Proteomes" id="UP001454036">
    <property type="component" value="Unassembled WGS sequence"/>
</dbReference>
<proteinExistence type="predicted"/>
<keyword evidence="3" id="KW-1185">Reference proteome</keyword>
<comment type="caution">
    <text evidence="2">The sequence shown here is derived from an EMBL/GenBank/DDBJ whole genome shotgun (WGS) entry which is preliminary data.</text>
</comment>
<reference evidence="2 3" key="1">
    <citation type="submission" date="2024-01" db="EMBL/GenBank/DDBJ databases">
        <title>The complete chloroplast genome sequence of Lithospermum erythrorhizon: insights into the phylogenetic relationship among Boraginaceae species and the maternal lineages of purple gromwells.</title>
        <authorList>
            <person name="Okada T."/>
            <person name="Watanabe K."/>
        </authorList>
    </citation>
    <scope>NUCLEOTIDE SEQUENCE [LARGE SCALE GENOMIC DNA]</scope>
</reference>
<evidence type="ECO:0000313" key="3">
    <source>
        <dbReference type="Proteomes" id="UP001454036"/>
    </source>
</evidence>